<reference evidence="2 3" key="1">
    <citation type="submission" date="2018-08" db="EMBL/GenBank/DDBJ databases">
        <title>A genome reference for cultivated species of the human gut microbiota.</title>
        <authorList>
            <person name="Zou Y."/>
            <person name="Xue W."/>
            <person name="Luo G."/>
        </authorList>
    </citation>
    <scope>NUCLEOTIDE SEQUENCE [LARGE SCALE GENOMIC DNA]</scope>
    <source>
        <strain evidence="2 3">AF48-16</strain>
    </source>
</reference>
<gene>
    <name evidence="2" type="ORF">DW084_10720</name>
</gene>
<dbReference type="PROSITE" id="PS50042">
    <property type="entry name" value="CNMP_BINDING_3"/>
    <property type="match status" value="1"/>
</dbReference>
<name>A0A415ERN6_ENTCA</name>
<accession>A0A415ERN6</accession>
<dbReference type="CDD" id="cd00038">
    <property type="entry name" value="CAP_ED"/>
    <property type="match status" value="1"/>
</dbReference>
<dbReference type="InterPro" id="IPR018490">
    <property type="entry name" value="cNMP-bd_dom_sf"/>
</dbReference>
<dbReference type="AlphaFoldDB" id="A0A415ERN6"/>
<evidence type="ECO:0000313" key="3">
    <source>
        <dbReference type="Proteomes" id="UP000286288"/>
    </source>
</evidence>
<dbReference type="InterPro" id="IPR000595">
    <property type="entry name" value="cNMP-bd_dom"/>
</dbReference>
<dbReference type="Proteomes" id="UP000286288">
    <property type="component" value="Unassembled WGS sequence"/>
</dbReference>
<dbReference type="RefSeq" id="WP_151195787.1">
    <property type="nucleotide sequence ID" value="NZ_JAQLBP010000018.1"/>
</dbReference>
<proteinExistence type="predicted"/>
<evidence type="ECO:0000259" key="1">
    <source>
        <dbReference type="PROSITE" id="PS50042"/>
    </source>
</evidence>
<feature type="domain" description="Cyclic nucleotide-binding" evidence="1">
    <location>
        <begin position="36"/>
        <end position="109"/>
    </location>
</feature>
<comment type="caution">
    <text evidence="2">The sequence shown here is derived from an EMBL/GenBank/DDBJ whole genome shotgun (WGS) entry which is preliminary data.</text>
</comment>
<dbReference type="Pfam" id="PF00027">
    <property type="entry name" value="cNMP_binding"/>
    <property type="match status" value="1"/>
</dbReference>
<dbReference type="Gene3D" id="2.60.120.10">
    <property type="entry name" value="Jelly Rolls"/>
    <property type="match status" value="1"/>
</dbReference>
<organism evidence="2 3">
    <name type="scientific">Enterococcus casseliflavus</name>
    <name type="common">Enterococcus flavescens</name>
    <dbReference type="NCBI Taxonomy" id="37734"/>
    <lineage>
        <taxon>Bacteria</taxon>
        <taxon>Bacillati</taxon>
        <taxon>Bacillota</taxon>
        <taxon>Bacilli</taxon>
        <taxon>Lactobacillales</taxon>
        <taxon>Enterococcaceae</taxon>
        <taxon>Enterococcus</taxon>
    </lineage>
</organism>
<sequence length="223" mass="25040">MKKTAYALAIKQVPIKESCPLPIPEEILQQSALWTFDHREAIQKETVPMSVFFVLLTGKAKIIQTQENGKRALLQFLHPGDCIGDLTLIGAETVPKTVVAIGETTCLGIPMQAAAHGLMQDLAFVQTLGKTIGEKLLLRMDHFSVNQTYPLAWRLAHLLLEASIDDLFQEKLTETAEYLGVSYRHLTYTLKDFKTQKLVTKTEDGYRIDAPALQTFIQNQQKQ</sequence>
<protein>
    <submittedName>
        <fullName evidence="2">Cyclic nucleotide-binding protein</fullName>
    </submittedName>
</protein>
<dbReference type="SUPFAM" id="SSF51206">
    <property type="entry name" value="cAMP-binding domain-like"/>
    <property type="match status" value="1"/>
</dbReference>
<dbReference type="SMART" id="SM00100">
    <property type="entry name" value="cNMP"/>
    <property type="match status" value="1"/>
</dbReference>
<evidence type="ECO:0000313" key="2">
    <source>
        <dbReference type="EMBL" id="RHK05980.1"/>
    </source>
</evidence>
<dbReference type="EMBL" id="QRMZ01000013">
    <property type="protein sequence ID" value="RHK05980.1"/>
    <property type="molecule type" value="Genomic_DNA"/>
</dbReference>
<dbReference type="InterPro" id="IPR014710">
    <property type="entry name" value="RmlC-like_jellyroll"/>
</dbReference>